<accession>A0A7M7ISP4</accession>
<dbReference type="PROSITE" id="PS50081">
    <property type="entry name" value="ZF_DAG_PE_2"/>
    <property type="match status" value="1"/>
</dbReference>
<dbReference type="OrthoDB" id="5919042at2759"/>
<reference evidence="11" key="1">
    <citation type="submission" date="2021-01" db="UniProtKB">
        <authorList>
            <consortium name="EnsemblMetazoa"/>
        </authorList>
    </citation>
    <scope>IDENTIFICATION</scope>
</reference>
<feature type="coiled-coil region" evidence="6">
    <location>
        <begin position="209"/>
        <end position="236"/>
    </location>
</feature>
<dbReference type="InterPro" id="IPR001180">
    <property type="entry name" value="CNH_dom"/>
</dbReference>
<feature type="region of interest" description="Disordered" evidence="7">
    <location>
        <begin position="963"/>
        <end position="983"/>
    </location>
</feature>
<dbReference type="Pfam" id="PF00780">
    <property type="entry name" value="CNH"/>
    <property type="match status" value="1"/>
</dbReference>
<dbReference type="SUPFAM" id="SSF57889">
    <property type="entry name" value="Cysteine-rich domain"/>
    <property type="match status" value="1"/>
</dbReference>
<organism evidence="11 12">
    <name type="scientific">Nasonia vitripennis</name>
    <name type="common">Parasitic wasp</name>
    <dbReference type="NCBI Taxonomy" id="7425"/>
    <lineage>
        <taxon>Eukaryota</taxon>
        <taxon>Metazoa</taxon>
        <taxon>Ecdysozoa</taxon>
        <taxon>Arthropoda</taxon>
        <taxon>Hexapoda</taxon>
        <taxon>Insecta</taxon>
        <taxon>Pterygota</taxon>
        <taxon>Neoptera</taxon>
        <taxon>Endopterygota</taxon>
        <taxon>Hymenoptera</taxon>
        <taxon>Apocrita</taxon>
        <taxon>Proctotrupomorpha</taxon>
        <taxon>Chalcidoidea</taxon>
        <taxon>Pteromalidae</taxon>
        <taxon>Pteromalinae</taxon>
        <taxon>Nasonia</taxon>
    </lineage>
</organism>
<dbReference type="SUPFAM" id="SSF50729">
    <property type="entry name" value="PH domain-like"/>
    <property type="match status" value="1"/>
</dbReference>
<dbReference type="PANTHER" id="PTHR22988:SF71">
    <property type="entry name" value="CITRON RHO-INTERACTING KINASE"/>
    <property type="match status" value="1"/>
</dbReference>
<evidence type="ECO:0000259" key="10">
    <source>
        <dbReference type="PROSITE" id="PS50219"/>
    </source>
</evidence>
<dbReference type="GO" id="GO:0004674">
    <property type="term" value="F:protein serine/threonine kinase activity"/>
    <property type="evidence" value="ECO:0007669"/>
    <property type="project" value="UniProtKB-EC"/>
</dbReference>
<dbReference type="PROSITE" id="PS50003">
    <property type="entry name" value="PH_DOMAIN"/>
    <property type="match status" value="1"/>
</dbReference>
<gene>
    <name evidence="11" type="primary">100122184</name>
</gene>
<evidence type="ECO:0000259" key="8">
    <source>
        <dbReference type="PROSITE" id="PS50003"/>
    </source>
</evidence>
<dbReference type="GO" id="GO:0046872">
    <property type="term" value="F:metal ion binding"/>
    <property type="evidence" value="ECO:0007669"/>
    <property type="project" value="UniProtKB-KW"/>
</dbReference>
<name>A0A7M7ISP4_NASVI</name>
<feature type="domain" description="CNH" evidence="10">
    <location>
        <begin position="1239"/>
        <end position="1524"/>
    </location>
</feature>
<feature type="coiled-coil region" evidence="6">
    <location>
        <begin position="62"/>
        <end position="168"/>
    </location>
</feature>
<dbReference type="CDD" id="cd20814">
    <property type="entry name" value="CRIK"/>
    <property type="match status" value="1"/>
</dbReference>
<evidence type="ECO:0000256" key="1">
    <source>
        <dbReference type="ARBA" id="ARBA00022553"/>
    </source>
</evidence>
<protein>
    <recommendedName>
        <fullName evidence="13">Citron Rho-interacting kinase</fullName>
    </recommendedName>
</protein>
<dbReference type="PANTHER" id="PTHR22988">
    <property type="entry name" value="MYOTONIC DYSTROPHY S/T KINASE-RELATED"/>
    <property type="match status" value="1"/>
</dbReference>
<dbReference type="InterPro" id="IPR011993">
    <property type="entry name" value="PH-like_dom_sf"/>
</dbReference>
<dbReference type="InterPro" id="IPR002219">
    <property type="entry name" value="PKC_DAG/PE"/>
</dbReference>
<feature type="compositionally biased region" description="Low complexity" evidence="7">
    <location>
        <begin position="963"/>
        <end position="976"/>
    </location>
</feature>
<keyword evidence="1" id="KW-0597">Phosphoprotein</keyword>
<dbReference type="InterPro" id="IPR001849">
    <property type="entry name" value="PH_domain"/>
</dbReference>
<dbReference type="Gene3D" id="3.30.60.20">
    <property type="match status" value="1"/>
</dbReference>
<evidence type="ECO:0000256" key="4">
    <source>
        <dbReference type="ARBA" id="ARBA00047899"/>
    </source>
</evidence>
<keyword evidence="2" id="KW-0479">Metal-binding</keyword>
<dbReference type="SMART" id="SM00233">
    <property type="entry name" value="PH"/>
    <property type="match status" value="1"/>
</dbReference>
<dbReference type="GO" id="GO:0031032">
    <property type="term" value="P:actomyosin structure organization"/>
    <property type="evidence" value="ECO:0007669"/>
    <property type="project" value="TreeGrafter"/>
</dbReference>
<keyword evidence="3" id="KW-0862">Zinc</keyword>
<evidence type="ECO:0000256" key="6">
    <source>
        <dbReference type="SAM" id="Coils"/>
    </source>
</evidence>
<dbReference type="SMART" id="SM00036">
    <property type="entry name" value="CNH"/>
    <property type="match status" value="1"/>
</dbReference>
<evidence type="ECO:0000313" key="12">
    <source>
        <dbReference type="Proteomes" id="UP000002358"/>
    </source>
</evidence>
<dbReference type="InterPro" id="IPR046349">
    <property type="entry name" value="C1-like_sf"/>
</dbReference>
<comment type="catalytic activity">
    <reaction evidence="4">
        <text>L-threonyl-[protein] + ATP = O-phospho-L-threonyl-[protein] + ADP + H(+)</text>
        <dbReference type="Rhea" id="RHEA:46608"/>
        <dbReference type="Rhea" id="RHEA-COMP:11060"/>
        <dbReference type="Rhea" id="RHEA-COMP:11605"/>
        <dbReference type="ChEBI" id="CHEBI:15378"/>
        <dbReference type="ChEBI" id="CHEBI:30013"/>
        <dbReference type="ChEBI" id="CHEBI:30616"/>
        <dbReference type="ChEBI" id="CHEBI:61977"/>
        <dbReference type="ChEBI" id="CHEBI:456216"/>
        <dbReference type="EC" id="2.7.11.1"/>
    </reaction>
</comment>
<feature type="domain" description="PH" evidence="8">
    <location>
        <begin position="1106"/>
        <end position="1221"/>
    </location>
</feature>
<dbReference type="GO" id="GO:0005856">
    <property type="term" value="C:cytoskeleton"/>
    <property type="evidence" value="ECO:0007669"/>
    <property type="project" value="TreeGrafter"/>
</dbReference>
<feature type="domain" description="Phorbol-ester/DAG-type" evidence="9">
    <location>
        <begin position="1002"/>
        <end position="1051"/>
    </location>
</feature>
<keyword evidence="6" id="KW-0175">Coiled coil</keyword>
<proteinExistence type="predicted"/>
<dbReference type="FunCoup" id="A0A7M7ISP4">
    <property type="interactions" value="76"/>
</dbReference>
<dbReference type="InParanoid" id="A0A7M7ISP4"/>
<evidence type="ECO:0008006" key="13">
    <source>
        <dbReference type="Google" id="ProtNLM"/>
    </source>
</evidence>
<feature type="coiled-coil region" evidence="6">
    <location>
        <begin position="486"/>
        <end position="867"/>
    </location>
</feature>
<dbReference type="PROSITE" id="PS00479">
    <property type="entry name" value="ZF_DAG_PE_1"/>
    <property type="match status" value="1"/>
</dbReference>
<evidence type="ECO:0000256" key="2">
    <source>
        <dbReference type="ARBA" id="ARBA00022723"/>
    </source>
</evidence>
<dbReference type="InterPro" id="IPR050839">
    <property type="entry name" value="Rho-assoc_Ser/Thr_Kinase"/>
</dbReference>
<dbReference type="Pfam" id="PF00130">
    <property type="entry name" value="C1_1"/>
    <property type="match status" value="1"/>
</dbReference>
<dbReference type="GO" id="GO:0005737">
    <property type="term" value="C:cytoplasm"/>
    <property type="evidence" value="ECO:0007669"/>
    <property type="project" value="TreeGrafter"/>
</dbReference>
<dbReference type="EnsemblMetazoa" id="XM_016984273">
    <property type="protein sequence ID" value="XP_016839762"/>
    <property type="gene ID" value="LOC100122184"/>
</dbReference>
<evidence type="ECO:0000259" key="9">
    <source>
        <dbReference type="PROSITE" id="PS50081"/>
    </source>
</evidence>
<evidence type="ECO:0000256" key="7">
    <source>
        <dbReference type="SAM" id="MobiDB-lite"/>
    </source>
</evidence>
<dbReference type="PROSITE" id="PS50219">
    <property type="entry name" value="CNH"/>
    <property type="match status" value="1"/>
</dbReference>
<dbReference type="Proteomes" id="UP000002358">
    <property type="component" value="Chromosome 3"/>
</dbReference>
<feature type="coiled-coil region" evidence="6">
    <location>
        <begin position="273"/>
        <end position="457"/>
    </location>
</feature>
<keyword evidence="12" id="KW-1185">Reference proteome</keyword>
<sequence length="1601" mass="183335">MLRRGENDNDDDCKRFIRWDSRESWMRRFSVYRVLYGCLPFNFLIKMTECISVSGQGFLFDLKDTNRLLDKIEMEMRMENKKKELKEELKEVREQKKKLLELQDKTETNFRMTSNLEHQLEETTKRLEASNRERDKYERELVTTKSELAGVKRTLDLERQERRELETRALNLIKSAKKKWENAEKDKVTQLNKHIESQTVRITELCTSNNEMSSKLQRMECELETANAELHKLRVFQVQYKESLSKMRELNRQSAVGVENKLEQISTRAHNQIAELRSKLELETAKNVDLENKLRNEQDSNHCRQSRLNVALELAQNELKDCQEQLRSLKATIPARDAEIETLKNQLHERAKQLESATSMEQLMITLQEQVDRLKIENDQLKQQLESTKSDLNETMINLEVNEALAANLERATQDKVALEEQLKSTLQKEEEQGRKLGDLEELVRRFEQSVVKLEAENNSLKTGQQQTRISLDRRSGTTIEDTVKILSLEQQIENLEQQLKICRENAAAERQAAKQAQLNLWKKEKELSDANLDKRIATREAKTAEEKVKSLQEEKQRLAERLNTKIREEEEKSKKVAKELEGVKNSLADSTKDASRNKLQADSAQRALTQANKQIEELQNSSAALRRELDSTRKQLRGSQDRMDSLQTEKERLSLKVSKLNEEKNELESKLEKIQQEANSYQVNIELLKETCTVLEEQLNDYEKLTSNHETRENTLIQEKMKLQKDLETIEAKLRDANASLNEEKTMRLVAERAIERLESETSDIEEERNGLIQQRDQYKKLAQQLTKQVADLQQKCGDLECEISEVKRSLEMSKAEARIVKEESTQHLTRMHELKEDNDALAADLQESIDQGQELRARVMDLEEVLQEMRQFYQEREMKTGSTCQQQTKLIDYLQMKLEETSKRKKTVCDKIFGSRQKENIPPVNPNALPVGYRELENQLECERAKVKALTEQMLAIKATRATSPAPISTPTSPEKQSTNVTSEVMVRQASIQRIRHSIPHRFDVRLPMRPGKCAACMQPIQFGKNATICSICQIMTHLKCSVSVPANCGIPGGFAKQFNKNYNSSSESLSSLGDSVQTLAIDEPDHHIPERDTDCARKSGENTVLMESWVKLPGRAKSCWESKYLRLEGSCLCTYEHQPSPGMSPISRLDLAEKDGFIVSETVHQADVPSTAKSDMPFIFRIESKSPSTCWPTSRLDIMALIEKDKKNWLKALRSYSSQSTKTEKFTTIVKLQKNQLDLNTAVEIEENIILFGAEEGLFSYQIGRSRCLTAIRGVKKVYQLTLHPQVGLALMIAGEDRQLVQCDLRQLKSNARAAECSRPAISTKTVLTGSESCHLYQIQDEMLCAATATHVILLKWFTSEDSGEFISVREFETQEPCSCALFTRNLLIVGCHKFFQIDVNNYDIDDFPEEDDNSVKAALSGVAKLGIFPVYVINVSSNSECTEILLCYNEFGVFVNENGQRTRSIDPTWSHLPFAFAFRKPYLFIVHFSSVEIIKLDSSSYKSHGTDPERTLIQLTNPRYLGLAGSQGIYVSTVNSILEILKIECTSSMQSCSGSITSLDTLSQNDDSSSEFSFTSSLMEVLDGQGKKVHFANSFNH</sequence>
<comment type="catalytic activity">
    <reaction evidence="5">
        <text>L-seryl-[protein] + ATP = O-phospho-L-seryl-[protein] + ADP + H(+)</text>
        <dbReference type="Rhea" id="RHEA:17989"/>
        <dbReference type="Rhea" id="RHEA-COMP:9863"/>
        <dbReference type="Rhea" id="RHEA-COMP:11604"/>
        <dbReference type="ChEBI" id="CHEBI:15378"/>
        <dbReference type="ChEBI" id="CHEBI:29999"/>
        <dbReference type="ChEBI" id="CHEBI:30616"/>
        <dbReference type="ChEBI" id="CHEBI:83421"/>
        <dbReference type="ChEBI" id="CHEBI:456216"/>
        <dbReference type="EC" id="2.7.11.1"/>
    </reaction>
</comment>
<dbReference type="SMART" id="SM00109">
    <property type="entry name" value="C1"/>
    <property type="match status" value="1"/>
</dbReference>
<dbReference type="Gene3D" id="1.10.287.1490">
    <property type="match status" value="1"/>
</dbReference>
<evidence type="ECO:0000313" key="11">
    <source>
        <dbReference type="EnsemblMetazoa" id="XP_016839762"/>
    </source>
</evidence>
<dbReference type="Gene3D" id="2.30.29.30">
    <property type="entry name" value="Pleckstrin-homology domain (PH domain)/Phosphotyrosine-binding domain (PTB)"/>
    <property type="match status" value="1"/>
</dbReference>
<evidence type="ECO:0000256" key="5">
    <source>
        <dbReference type="ARBA" id="ARBA00048679"/>
    </source>
</evidence>
<dbReference type="SMR" id="A0A7M7ISP4"/>
<evidence type="ECO:0000256" key="3">
    <source>
        <dbReference type="ARBA" id="ARBA00022833"/>
    </source>
</evidence>